<proteinExistence type="predicted"/>
<dbReference type="EMBL" id="LT841305">
    <property type="protein sequence ID" value="SMH64536.1"/>
    <property type="molecule type" value="Genomic_DNA"/>
</dbReference>
<evidence type="ECO:0000313" key="1">
    <source>
        <dbReference type="EMBL" id="CDQ10506.1"/>
    </source>
</evidence>
<dbReference type="AlphaFoldDB" id="A0A060UQI5"/>
<sequence>MSKTSEYRQAQISAFPEKTRKLSVEIARLMREGTPEGRKKAQELLQMAIEKHGAMQAATAQVKGDLS</sequence>
<evidence type="ECO:0000313" key="3">
    <source>
        <dbReference type="Proteomes" id="UP000193925"/>
    </source>
</evidence>
<accession>A0A060UQI5</accession>
<dbReference type="Proteomes" id="UP000193925">
    <property type="component" value="Chromosome AFERRI"/>
</dbReference>
<evidence type="ECO:0000313" key="2">
    <source>
        <dbReference type="EMBL" id="SMH64536.1"/>
    </source>
</evidence>
<name>A0A060UQI5_9PROT</name>
<reference evidence="1" key="2">
    <citation type="submission" date="2014-07" db="EMBL/GenBank/DDBJ databases">
        <title>Initial genome analysis of the psychrotolerant acidophile Acidithiobacillus ferrivorans CF27: insights into iron and sulfur oxidation pathways and into biofilm formation.</title>
        <authorList>
            <person name="Talla E."/>
            <person name="Hedrich S."/>
            <person name="Mangenot S."/>
            <person name="Ji B."/>
            <person name="Johnson D.B."/>
            <person name="Barbe V."/>
            <person name="Bonnefoy V."/>
        </authorList>
    </citation>
    <scope>NUCLEOTIDE SEQUENCE [LARGE SCALE GENOMIC DNA]</scope>
    <source>
        <strain evidence="1">CF27</strain>
    </source>
</reference>
<gene>
    <name evidence="2" type="ORF">AFERRI_10569</name>
    <name evidence="1" type="ORF">AFERRI_400287</name>
</gene>
<protein>
    <submittedName>
        <fullName evidence="1">Uncharacterized protein</fullName>
    </submittedName>
</protein>
<keyword evidence="3" id="KW-1185">Reference proteome</keyword>
<dbReference type="EMBL" id="CCCS020000035">
    <property type="protein sequence ID" value="CDQ10506.1"/>
    <property type="molecule type" value="Genomic_DNA"/>
</dbReference>
<organism evidence="1">
    <name type="scientific">Acidithiobacillus ferrivorans</name>
    <dbReference type="NCBI Taxonomy" id="160808"/>
    <lineage>
        <taxon>Bacteria</taxon>
        <taxon>Pseudomonadati</taxon>
        <taxon>Pseudomonadota</taxon>
        <taxon>Acidithiobacillia</taxon>
        <taxon>Acidithiobacillales</taxon>
        <taxon>Acidithiobacillaceae</taxon>
        <taxon>Acidithiobacillus</taxon>
    </lineage>
</organism>
<reference evidence="1" key="1">
    <citation type="submission" date="2014-03" db="EMBL/GenBank/DDBJ databases">
        <authorList>
            <person name="Genoscope - CEA"/>
        </authorList>
    </citation>
    <scope>NUCLEOTIDE SEQUENCE [LARGE SCALE GENOMIC DNA]</scope>
    <source>
        <strain evidence="1">CF27</strain>
    </source>
</reference>
<reference evidence="2 3" key="3">
    <citation type="submission" date="2017-03" db="EMBL/GenBank/DDBJ databases">
        <authorList>
            <person name="Regsiter A."/>
            <person name="William W."/>
        </authorList>
    </citation>
    <scope>NUCLEOTIDE SEQUENCE [LARGE SCALE GENOMIC DNA]</scope>
    <source>
        <strain evidence="2">PRJEB5721</strain>
    </source>
</reference>
<dbReference type="RefSeq" id="WP_035193020.1">
    <property type="nucleotide sequence ID" value="NZ_CCCS020000035.1"/>
</dbReference>